<sequence>MIELVLPYPISANRYWRSFVPRGHQRAIVTLSDEAKAYKQDVGWKIRQAGVRQPIAGRVAVAIDLYPQRPQDWERRQRKLGDAWDDGVMCIDLDNANKVLLDSLKGFAFDDDKWVRELRSRRMEPDAQGARVVIRITPLASATAPQLDLLGETV</sequence>
<evidence type="ECO:0000313" key="2">
    <source>
        <dbReference type="Proteomes" id="UP000197468"/>
    </source>
</evidence>
<protein>
    <submittedName>
        <fullName evidence="1">Uncharacterized protein</fullName>
    </submittedName>
</protein>
<keyword evidence="2" id="KW-1185">Reference proteome</keyword>
<dbReference type="SUPFAM" id="SSF103084">
    <property type="entry name" value="Holliday junction resolvase RusA"/>
    <property type="match status" value="1"/>
</dbReference>
<dbReference type="GO" id="GO:0006310">
    <property type="term" value="P:DNA recombination"/>
    <property type="evidence" value="ECO:0007669"/>
    <property type="project" value="InterPro"/>
</dbReference>
<dbReference type="Pfam" id="PF05866">
    <property type="entry name" value="RusA"/>
    <property type="match status" value="1"/>
</dbReference>
<dbReference type="AlphaFoldDB" id="A0A246JH80"/>
<organism evidence="1 2">
    <name type="scientific">Roseateles aquatilis</name>
    <dbReference type="NCBI Taxonomy" id="431061"/>
    <lineage>
        <taxon>Bacteria</taxon>
        <taxon>Pseudomonadati</taxon>
        <taxon>Pseudomonadota</taxon>
        <taxon>Betaproteobacteria</taxon>
        <taxon>Burkholderiales</taxon>
        <taxon>Sphaerotilaceae</taxon>
        <taxon>Roseateles</taxon>
    </lineage>
</organism>
<dbReference type="Gene3D" id="3.30.1330.70">
    <property type="entry name" value="Holliday junction resolvase RusA"/>
    <property type="match status" value="1"/>
</dbReference>
<dbReference type="RefSeq" id="WP_088383845.1">
    <property type="nucleotide sequence ID" value="NZ_NIOF01000002.1"/>
</dbReference>
<proteinExistence type="predicted"/>
<reference evidence="1 2" key="1">
    <citation type="journal article" date="2008" name="Int. J. Syst. Evol. Microbiol.">
        <title>Description of Roseateles aquatilis sp. nov. and Roseateles terrae sp. nov., in the class Betaproteobacteria, and emended description of the genus Roseateles.</title>
        <authorList>
            <person name="Gomila M."/>
            <person name="Bowien B."/>
            <person name="Falsen E."/>
            <person name="Moore E.R."/>
            <person name="Lalucat J."/>
        </authorList>
    </citation>
    <scope>NUCLEOTIDE SEQUENCE [LARGE SCALE GENOMIC DNA]</scope>
    <source>
        <strain evidence="1 2">CCUG 48205</strain>
    </source>
</reference>
<dbReference type="GO" id="GO:0000287">
    <property type="term" value="F:magnesium ion binding"/>
    <property type="evidence" value="ECO:0007669"/>
    <property type="project" value="InterPro"/>
</dbReference>
<dbReference type="InterPro" id="IPR008822">
    <property type="entry name" value="Endonuclease_RusA-like"/>
</dbReference>
<gene>
    <name evidence="1" type="ORF">CDN99_06580</name>
</gene>
<dbReference type="InterPro" id="IPR036614">
    <property type="entry name" value="RusA-like_sf"/>
</dbReference>
<dbReference type="OrthoDB" id="73971at2"/>
<evidence type="ECO:0000313" key="1">
    <source>
        <dbReference type="EMBL" id="OWQ92018.1"/>
    </source>
</evidence>
<name>A0A246JH80_9BURK</name>
<dbReference type="EMBL" id="NIOF01000002">
    <property type="protein sequence ID" value="OWQ92018.1"/>
    <property type="molecule type" value="Genomic_DNA"/>
</dbReference>
<accession>A0A246JH80</accession>
<comment type="caution">
    <text evidence="1">The sequence shown here is derived from an EMBL/GenBank/DDBJ whole genome shotgun (WGS) entry which is preliminary data.</text>
</comment>
<dbReference type="Proteomes" id="UP000197468">
    <property type="component" value="Unassembled WGS sequence"/>
</dbReference>
<dbReference type="GO" id="GO:0006281">
    <property type="term" value="P:DNA repair"/>
    <property type="evidence" value="ECO:0007669"/>
    <property type="project" value="InterPro"/>
</dbReference>